<name>A0A8X6UK76_NEPPI</name>
<dbReference type="EMBL" id="BMAW01030910">
    <property type="protein sequence ID" value="GFU18709.1"/>
    <property type="molecule type" value="Genomic_DNA"/>
</dbReference>
<accession>A0A8X6UK76</accession>
<evidence type="ECO:0000313" key="1">
    <source>
        <dbReference type="EMBL" id="GFU18709.1"/>
    </source>
</evidence>
<comment type="caution">
    <text evidence="1">The sequence shown here is derived from an EMBL/GenBank/DDBJ whole genome shotgun (WGS) entry which is preliminary data.</text>
</comment>
<reference evidence="1" key="1">
    <citation type="submission" date="2020-08" db="EMBL/GenBank/DDBJ databases">
        <title>Multicomponent nature underlies the extraordinary mechanical properties of spider dragline silk.</title>
        <authorList>
            <person name="Kono N."/>
            <person name="Nakamura H."/>
            <person name="Mori M."/>
            <person name="Yoshida Y."/>
            <person name="Ohtoshi R."/>
            <person name="Malay A.D."/>
            <person name="Moran D.A.P."/>
            <person name="Tomita M."/>
            <person name="Numata K."/>
            <person name="Arakawa K."/>
        </authorList>
    </citation>
    <scope>NUCLEOTIDE SEQUENCE</scope>
</reference>
<keyword evidence="2" id="KW-1185">Reference proteome</keyword>
<sequence>MLRIFKIFHISKMAAEKLSRSCLILPTAIKGQISPPWTTTPTPWVNKWNKPNCFILTLSPRENFKLCKNCSRQRGLTGFYLSQSVRNLITLNANMGGYRL</sequence>
<organism evidence="1 2">
    <name type="scientific">Nephila pilipes</name>
    <name type="common">Giant wood spider</name>
    <name type="synonym">Nephila maculata</name>
    <dbReference type="NCBI Taxonomy" id="299642"/>
    <lineage>
        <taxon>Eukaryota</taxon>
        <taxon>Metazoa</taxon>
        <taxon>Ecdysozoa</taxon>
        <taxon>Arthropoda</taxon>
        <taxon>Chelicerata</taxon>
        <taxon>Arachnida</taxon>
        <taxon>Araneae</taxon>
        <taxon>Araneomorphae</taxon>
        <taxon>Entelegynae</taxon>
        <taxon>Araneoidea</taxon>
        <taxon>Nephilidae</taxon>
        <taxon>Nephila</taxon>
    </lineage>
</organism>
<proteinExistence type="predicted"/>
<gene>
    <name evidence="1" type="ORF">NPIL_533631</name>
</gene>
<evidence type="ECO:0000313" key="2">
    <source>
        <dbReference type="Proteomes" id="UP000887013"/>
    </source>
</evidence>
<dbReference type="Proteomes" id="UP000887013">
    <property type="component" value="Unassembled WGS sequence"/>
</dbReference>
<dbReference type="AlphaFoldDB" id="A0A8X6UK76"/>
<protein>
    <submittedName>
        <fullName evidence="1">Uncharacterized protein</fullName>
    </submittedName>
</protein>